<sequence length="102" mass="11082">MEPIGILPAKGQGISMSIFREIVAAVAGVYALLFVCDTLFGTGETRFDDAYYSASFYAPGPKEFRFASDTPPAVRVSDAFAQFAPGDAKPNRRYSSMTTIIR</sequence>
<dbReference type="Proteomes" id="UP000246085">
    <property type="component" value="Chromosome BRAD3257"/>
</dbReference>
<accession>A0A2U3Q467</accession>
<dbReference type="KEGG" id="bvz:BRAD3257_5267"/>
<dbReference type="EMBL" id="LS398110">
    <property type="protein sequence ID" value="SPP96221.1"/>
    <property type="molecule type" value="Genomic_DNA"/>
</dbReference>
<reference evidence="1 2" key="1">
    <citation type="submission" date="2018-03" db="EMBL/GenBank/DDBJ databases">
        <authorList>
            <person name="Gully D."/>
        </authorList>
    </citation>
    <scope>NUCLEOTIDE SEQUENCE [LARGE SCALE GENOMIC DNA]</scope>
    <source>
        <strain evidence="1">ORS3257</strain>
    </source>
</reference>
<proteinExistence type="predicted"/>
<evidence type="ECO:0000313" key="1">
    <source>
        <dbReference type="EMBL" id="SPP96221.1"/>
    </source>
</evidence>
<organism evidence="1 2">
    <name type="scientific">Bradyrhizobium vignae</name>
    <dbReference type="NCBI Taxonomy" id="1549949"/>
    <lineage>
        <taxon>Bacteria</taxon>
        <taxon>Pseudomonadati</taxon>
        <taxon>Pseudomonadota</taxon>
        <taxon>Alphaproteobacteria</taxon>
        <taxon>Hyphomicrobiales</taxon>
        <taxon>Nitrobacteraceae</taxon>
        <taxon>Bradyrhizobium</taxon>
    </lineage>
</organism>
<gene>
    <name evidence="1" type="ORF">BRAD3257_5267</name>
</gene>
<dbReference type="AlphaFoldDB" id="A0A2U3Q467"/>
<evidence type="ECO:0000313" key="2">
    <source>
        <dbReference type="Proteomes" id="UP000246085"/>
    </source>
</evidence>
<protein>
    <submittedName>
        <fullName evidence="1">Uncharacterized protein</fullName>
    </submittedName>
</protein>
<name>A0A2U3Q467_9BRAD</name>